<proteinExistence type="predicted"/>
<dbReference type="NCBIfam" id="TIGR02913">
    <property type="entry name" value="HAF_rpt"/>
    <property type="match status" value="2"/>
</dbReference>
<reference evidence="1 2" key="1">
    <citation type="submission" date="2020-03" db="EMBL/GenBank/DDBJ databases">
        <title>Whole genome shotgun sequence of Phytohabitans rumicis NBRC 108638.</title>
        <authorList>
            <person name="Komaki H."/>
            <person name="Tamura T."/>
        </authorList>
    </citation>
    <scope>NUCLEOTIDE SEQUENCE [LARGE SCALE GENOMIC DNA]</scope>
    <source>
        <strain evidence="1 2">NBRC 108638</strain>
    </source>
</reference>
<evidence type="ECO:0008006" key="3">
    <source>
        <dbReference type="Google" id="ProtNLM"/>
    </source>
</evidence>
<evidence type="ECO:0000313" key="2">
    <source>
        <dbReference type="Proteomes" id="UP000482960"/>
    </source>
</evidence>
<gene>
    <name evidence="1" type="ORF">Prum_030470</name>
</gene>
<evidence type="ECO:0000313" key="1">
    <source>
        <dbReference type="EMBL" id="GFJ89405.1"/>
    </source>
</evidence>
<dbReference type="AlphaFoldDB" id="A0A6V8L9M1"/>
<dbReference type="Proteomes" id="UP000482960">
    <property type="component" value="Unassembled WGS sequence"/>
</dbReference>
<reference evidence="1 2" key="2">
    <citation type="submission" date="2020-03" db="EMBL/GenBank/DDBJ databases">
        <authorList>
            <person name="Ichikawa N."/>
            <person name="Kimura A."/>
            <person name="Kitahashi Y."/>
            <person name="Uohara A."/>
        </authorList>
    </citation>
    <scope>NUCLEOTIDE SEQUENCE [LARGE SCALE GENOMIC DNA]</scope>
    <source>
        <strain evidence="1 2">NBRC 108638</strain>
    </source>
</reference>
<keyword evidence="2" id="KW-1185">Reference proteome</keyword>
<dbReference type="EMBL" id="BLPG01000001">
    <property type="protein sequence ID" value="GFJ89405.1"/>
    <property type="molecule type" value="Genomic_DNA"/>
</dbReference>
<dbReference type="InterPro" id="IPR014262">
    <property type="entry name" value="HAF_rpt"/>
</dbReference>
<accession>A0A6V8L9M1</accession>
<sequence length="333" mass="34501">MLPVVIVAGALVVAPETASATVVKRSAALAVNNLTEAAGWSTVDSGAVHAAVWRRGGVSDLGTLGGAESKATAINDRGEVVGSSQTATGVWRAFRWTEAAGMTELDVLSGANNCYANDVNILGQVVGYCIVGSSARPVLWSGGSVTDVDPSTIGNADMEGAAYSINDRGEIFGRQSIYLFVYAGGVRSQIGGTNIYATDRFGAINVRAEIVANAMASGFDTRARLWKGYYPGDPTGYYERFDLALLPGGTDSRVYDINASGESAGWSYSSVGSRAVLWNSDGAAQDLGHLGGAYSEGYGTNDRSEVVGTSSIASGEDHAFLWSGGTMTDLGTL</sequence>
<protein>
    <recommendedName>
        <fullName evidence="3">HAF repeat-containing protein</fullName>
    </recommendedName>
</protein>
<name>A0A6V8L9M1_9ACTN</name>
<organism evidence="1 2">
    <name type="scientific">Phytohabitans rumicis</name>
    <dbReference type="NCBI Taxonomy" id="1076125"/>
    <lineage>
        <taxon>Bacteria</taxon>
        <taxon>Bacillati</taxon>
        <taxon>Actinomycetota</taxon>
        <taxon>Actinomycetes</taxon>
        <taxon>Micromonosporales</taxon>
        <taxon>Micromonosporaceae</taxon>
    </lineage>
</organism>
<comment type="caution">
    <text evidence="1">The sequence shown here is derived from an EMBL/GenBank/DDBJ whole genome shotgun (WGS) entry which is preliminary data.</text>
</comment>